<reference evidence="1 2" key="1">
    <citation type="submission" date="2023-01" db="EMBL/GenBank/DDBJ databases">
        <title>Analysis of 21 Apiospora genomes using comparative genomics revels a genus with tremendous synthesis potential of carbohydrate active enzymes and secondary metabolites.</title>
        <authorList>
            <person name="Sorensen T."/>
        </authorList>
    </citation>
    <scope>NUCLEOTIDE SEQUENCE [LARGE SCALE GENOMIC DNA]</scope>
    <source>
        <strain evidence="1 2">CBS 20057</strain>
    </source>
</reference>
<name>A0ABR1SP95_9PEZI</name>
<protein>
    <submittedName>
        <fullName evidence="1">Uncharacterized protein</fullName>
    </submittedName>
</protein>
<dbReference type="Proteomes" id="UP001396898">
    <property type="component" value="Unassembled WGS sequence"/>
</dbReference>
<gene>
    <name evidence="1" type="ORF">PG991_002095</name>
</gene>
<organism evidence="1 2">
    <name type="scientific">Apiospora marii</name>
    <dbReference type="NCBI Taxonomy" id="335849"/>
    <lineage>
        <taxon>Eukaryota</taxon>
        <taxon>Fungi</taxon>
        <taxon>Dikarya</taxon>
        <taxon>Ascomycota</taxon>
        <taxon>Pezizomycotina</taxon>
        <taxon>Sordariomycetes</taxon>
        <taxon>Xylariomycetidae</taxon>
        <taxon>Amphisphaeriales</taxon>
        <taxon>Apiosporaceae</taxon>
        <taxon>Apiospora</taxon>
    </lineage>
</organism>
<keyword evidence="2" id="KW-1185">Reference proteome</keyword>
<evidence type="ECO:0000313" key="2">
    <source>
        <dbReference type="Proteomes" id="UP001396898"/>
    </source>
</evidence>
<sequence length="73" mass="7907">MLVVVRNERGLLKPLAADYRQTLLSERADAYTAPPQPVGAKCETRGGSYDSSGHALCTEFFPQTPPSWGKDGP</sequence>
<proteinExistence type="predicted"/>
<accession>A0ABR1SP95</accession>
<evidence type="ECO:0000313" key="1">
    <source>
        <dbReference type="EMBL" id="KAK8036022.1"/>
    </source>
</evidence>
<comment type="caution">
    <text evidence="1">The sequence shown here is derived from an EMBL/GenBank/DDBJ whole genome shotgun (WGS) entry which is preliminary data.</text>
</comment>
<dbReference type="EMBL" id="JAQQWI010000005">
    <property type="protein sequence ID" value="KAK8036022.1"/>
    <property type="molecule type" value="Genomic_DNA"/>
</dbReference>